<dbReference type="AlphaFoldDB" id="A0A9P3G566"/>
<dbReference type="EMBL" id="BPQB01000009">
    <property type="protein sequence ID" value="GJE88307.1"/>
    <property type="molecule type" value="Genomic_DNA"/>
</dbReference>
<proteinExistence type="predicted"/>
<feature type="compositionally biased region" description="Polar residues" evidence="1">
    <location>
        <begin position="141"/>
        <end position="160"/>
    </location>
</feature>
<dbReference type="OrthoDB" id="2794440at2759"/>
<feature type="region of interest" description="Disordered" evidence="1">
    <location>
        <begin position="1"/>
        <end position="210"/>
    </location>
</feature>
<feature type="compositionally biased region" description="Low complexity" evidence="1">
    <location>
        <begin position="23"/>
        <end position="38"/>
    </location>
</feature>
<evidence type="ECO:0000313" key="3">
    <source>
        <dbReference type="Proteomes" id="UP000703269"/>
    </source>
</evidence>
<gene>
    <name evidence="2" type="ORF">PsYK624_043900</name>
</gene>
<evidence type="ECO:0000313" key="2">
    <source>
        <dbReference type="EMBL" id="GJE88307.1"/>
    </source>
</evidence>
<accession>A0A9P3G566</accession>
<sequence>MQAVSSVRHETKREPEDIPLSPSPADSGSRSRDGSSSANMPPRISGHDLMAIFPTNPPSHNVSCDDLFKKQARQFLSTPESPLRPPREPANGAPGPYAARGEAVANGHDAQRAALDPNLQLHPQQHAASPQPNGRAHARNGSASSRPHTGSRPSTGQQGSMPVIYQYEPKQSEPGSQRSSERRTKSSESPLPLFTRQPLSLDRSRTNSQA</sequence>
<organism evidence="2 3">
    <name type="scientific">Phanerochaete sordida</name>
    <dbReference type="NCBI Taxonomy" id="48140"/>
    <lineage>
        <taxon>Eukaryota</taxon>
        <taxon>Fungi</taxon>
        <taxon>Dikarya</taxon>
        <taxon>Basidiomycota</taxon>
        <taxon>Agaricomycotina</taxon>
        <taxon>Agaricomycetes</taxon>
        <taxon>Polyporales</taxon>
        <taxon>Phanerochaetaceae</taxon>
        <taxon>Phanerochaete</taxon>
    </lineage>
</organism>
<evidence type="ECO:0000256" key="1">
    <source>
        <dbReference type="SAM" id="MobiDB-lite"/>
    </source>
</evidence>
<dbReference type="Proteomes" id="UP000703269">
    <property type="component" value="Unassembled WGS sequence"/>
</dbReference>
<name>A0A9P3G566_9APHY</name>
<comment type="caution">
    <text evidence="2">The sequence shown here is derived from an EMBL/GenBank/DDBJ whole genome shotgun (WGS) entry which is preliminary data.</text>
</comment>
<reference evidence="2 3" key="1">
    <citation type="submission" date="2021-08" db="EMBL/GenBank/DDBJ databases">
        <title>Draft Genome Sequence of Phanerochaete sordida strain YK-624.</title>
        <authorList>
            <person name="Mori T."/>
            <person name="Dohra H."/>
            <person name="Suzuki T."/>
            <person name="Kawagishi H."/>
            <person name="Hirai H."/>
        </authorList>
    </citation>
    <scope>NUCLEOTIDE SEQUENCE [LARGE SCALE GENOMIC DNA]</scope>
    <source>
        <strain evidence="2 3">YK-624</strain>
    </source>
</reference>
<protein>
    <submittedName>
        <fullName evidence="2">Uncharacterized protein</fullName>
    </submittedName>
</protein>
<keyword evidence="3" id="KW-1185">Reference proteome</keyword>
<feature type="compositionally biased region" description="Polar residues" evidence="1">
    <location>
        <begin position="121"/>
        <end position="132"/>
    </location>
</feature>
<feature type="compositionally biased region" description="Basic and acidic residues" evidence="1">
    <location>
        <begin position="7"/>
        <end position="16"/>
    </location>
</feature>